<name>A0A1I0RHJ6_9BACT</name>
<accession>A0A1I0RHJ6</accession>
<evidence type="ECO:0000256" key="1">
    <source>
        <dbReference type="SAM" id="Phobius"/>
    </source>
</evidence>
<proteinExistence type="predicted"/>
<feature type="transmembrane region" description="Helical" evidence="1">
    <location>
        <begin position="53"/>
        <end position="82"/>
    </location>
</feature>
<evidence type="ECO:0000313" key="3">
    <source>
        <dbReference type="Proteomes" id="UP000199310"/>
    </source>
</evidence>
<keyword evidence="3" id="KW-1185">Reference proteome</keyword>
<evidence type="ECO:0000313" key="2">
    <source>
        <dbReference type="EMBL" id="SEW40392.1"/>
    </source>
</evidence>
<protein>
    <submittedName>
        <fullName evidence="2">Uncharacterized protein</fullName>
    </submittedName>
</protein>
<feature type="transmembrane region" description="Helical" evidence="1">
    <location>
        <begin position="21"/>
        <end position="41"/>
    </location>
</feature>
<reference evidence="3" key="1">
    <citation type="submission" date="2016-10" db="EMBL/GenBank/DDBJ databases">
        <authorList>
            <person name="Varghese N."/>
            <person name="Submissions S."/>
        </authorList>
    </citation>
    <scope>NUCLEOTIDE SEQUENCE [LARGE SCALE GENOMIC DNA]</scope>
    <source>
        <strain evidence="3">DSM 3695</strain>
    </source>
</reference>
<gene>
    <name evidence="2" type="ORF">SAMN04488122_2852</name>
</gene>
<organism evidence="2 3">
    <name type="scientific">Chitinophaga arvensicola</name>
    <dbReference type="NCBI Taxonomy" id="29529"/>
    <lineage>
        <taxon>Bacteria</taxon>
        <taxon>Pseudomonadati</taxon>
        <taxon>Bacteroidota</taxon>
        <taxon>Chitinophagia</taxon>
        <taxon>Chitinophagales</taxon>
        <taxon>Chitinophagaceae</taxon>
        <taxon>Chitinophaga</taxon>
    </lineage>
</organism>
<dbReference type="STRING" id="29529.SAMN04488122_2852"/>
<dbReference type="AlphaFoldDB" id="A0A1I0RHJ6"/>
<dbReference type="EMBL" id="FOJG01000001">
    <property type="protein sequence ID" value="SEW40392.1"/>
    <property type="molecule type" value="Genomic_DNA"/>
</dbReference>
<keyword evidence="1" id="KW-1133">Transmembrane helix</keyword>
<dbReference type="Proteomes" id="UP000199310">
    <property type="component" value="Unassembled WGS sequence"/>
</dbReference>
<keyword evidence="1" id="KW-0812">Transmembrane</keyword>
<keyword evidence="1" id="KW-0472">Membrane</keyword>
<sequence>MMSAYKTKIMLKFDKISKKPLDYLYAIIWIGIFGALAVYVYSGKVFEPNNGKIHIVAILIGWVAQYIGLFLTALLLFAIGVYKAVMILFSNKYGE</sequence>